<comment type="caution">
    <text evidence="1">The sequence shown here is derived from an EMBL/GenBank/DDBJ whole genome shotgun (WGS) entry which is preliminary data.</text>
</comment>
<evidence type="ECO:0000313" key="1">
    <source>
        <dbReference type="EMBL" id="MED6295455.1"/>
    </source>
</evidence>
<name>A0ABU7FAW4_9TELE</name>
<organism evidence="1 2">
    <name type="scientific">Characodon lateralis</name>
    <dbReference type="NCBI Taxonomy" id="208331"/>
    <lineage>
        <taxon>Eukaryota</taxon>
        <taxon>Metazoa</taxon>
        <taxon>Chordata</taxon>
        <taxon>Craniata</taxon>
        <taxon>Vertebrata</taxon>
        <taxon>Euteleostomi</taxon>
        <taxon>Actinopterygii</taxon>
        <taxon>Neopterygii</taxon>
        <taxon>Teleostei</taxon>
        <taxon>Neoteleostei</taxon>
        <taxon>Acanthomorphata</taxon>
        <taxon>Ovalentaria</taxon>
        <taxon>Atherinomorphae</taxon>
        <taxon>Cyprinodontiformes</taxon>
        <taxon>Goodeidae</taxon>
        <taxon>Characodon</taxon>
    </lineage>
</organism>
<accession>A0ABU7FAW4</accession>
<sequence>MCNQINSVHSNNSHSCLHLLKTTIIAFFMVHHPKSSINSRTYKTLLLTCSPTPALLTTSPQLSRSSIGTLSPNTFISKFSFSLTKPFITKAPATSPICSTITFLRSSDANLLSPSPYCDLGGQSLLHSCSHPLELSLILMVIGRSIRGRIASTSLPECFAYSGTITWPSPVFLESCALRLKRT</sequence>
<proteinExistence type="predicted"/>
<evidence type="ECO:0000313" key="2">
    <source>
        <dbReference type="Proteomes" id="UP001352852"/>
    </source>
</evidence>
<dbReference type="Proteomes" id="UP001352852">
    <property type="component" value="Unassembled WGS sequence"/>
</dbReference>
<gene>
    <name evidence="1" type="ORF">CHARACLAT_032044</name>
</gene>
<reference evidence="1 2" key="1">
    <citation type="submission" date="2021-06" db="EMBL/GenBank/DDBJ databases">
        <authorList>
            <person name="Palmer J.M."/>
        </authorList>
    </citation>
    <scope>NUCLEOTIDE SEQUENCE [LARGE SCALE GENOMIC DNA]</scope>
    <source>
        <strain evidence="1 2">CL_MEX2019</strain>
        <tissue evidence="1">Muscle</tissue>
    </source>
</reference>
<dbReference type="EMBL" id="JAHUTJ010079267">
    <property type="protein sequence ID" value="MED6295455.1"/>
    <property type="molecule type" value="Genomic_DNA"/>
</dbReference>
<protein>
    <submittedName>
        <fullName evidence="1">Uncharacterized protein</fullName>
    </submittedName>
</protein>
<keyword evidence="2" id="KW-1185">Reference proteome</keyword>